<feature type="domain" description="Amidohydrolase-related" evidence="6">
    <location>
        <begin position="53"/>
        <end position="373"/>
    </location>
</feature>
<dbReference type="RefSeq" id="WP_221860518.1">
    <property type="nucleotide sequence ID" value="NZ_BAAAYV010000021.1"/>
</dbReference>
<dbReference type="SUPFAM" id="SSF51556">
    <property type="entry name" value="Metallo-dependent hydrolases"/>
    <property type="match status" value="1"/>
</dbReference>
<comment type="caution">
    <text evidence="7">The sequence shown here is derived from an EMBL/GenBank/DDBJ whole genome shotgun (WGS) entry which is preliminary data.</text>
</comment>
<proteinExistence type="inferred from homology"/>
<dbReference type="InterPro" id="IPR006680">
    <property type="entry name" value="Amidohydro-rel"/>
</dbReference>
<evidence type="ECO:0000313" key="7">
    <source>
        <dbReference type="EMBL" id="GAA3666169.1"/>
    </source>
</evidence>
<protein>
    <submittedName>
        <fullName evidence="7">N-acetylglucosamine-6-phosphate deacetylase</fullName>
    </submittedName>
</protein>
<evidence type="ECO:0000313" key="8">
    <source>
        <dbReference type="Proteomes" id="UP001410795"/>
    </source>
</evidence>
<dbReference type="Gene3D" id="2.30.40.10">
    <property type="entry name" value="Urease, subunit C, domain 1"/>
    <property type="match status" value="1"/>
</dbReference>
<keyword evidence="2" id="KW-0479">Metal-binding</keyword>
<dbReference type="InterPro" id="IPR003764">
    <property type="entry name" value="GlcNAc_6-P_deAcase"/>
</dbReference>
<name>A0ABP7BRV1_9MICO</name>
<accession>A0ABP7BRV1</accession>
<reference evidence="8" key="1">
    <citation type="journal article" date="2019" name="Int. J. Syst. Evol. Microbiol.">
        <title>The Global Catalogue of Microorganisms (GCM) 10K type strain sequencing project: providing services to taxonomists for standard genome sequencing and annotation.</title>
        <authorList>
            <consortium name="The Broad Institute Genomics Platform"/>
            <consortium name="The Broad Institute Genome Sequencing Center for Infectious Disease"/>
            <person name="Wu L."/>
            <person name="Ma J."/>
        </authorList>
    </citation>
    <scope>NUCLEOTIDE SEQUENCE [LARGE SCALE GENOMIC DNA]</scope>
    <source>
        <strain evidence="8">JCM 16546</strain>
    </source>
</reference>
<gene>
    <name evidence="7" type="primary">nagA_2</name>
    <name evidence="7" type="ORF">GCM10022202_30390</name>
</gene>
<dbReference type="Pfam" id="PF01979">
    <property type="entry name" value="Amidohydro_1"/>
    <property type="match status" value="1"/>
</dbReference>
<keyword evidence="3 5" id="KW-0378">Hydrolase</keyword>
<dbReference type="Gene3D" id="3.20.20.140">
    <property type="entry name" value="Metal-dependent hydrolases"/>
    <property type="match status" value="1"/>
</dbReference>
<dbReference type="Proteomes" id="UP001410795">
    <property type="component" value="Unassembled WGS sequence"/>
</dbReference>
<evidence type="ECO:0000256" key="1">
    <source>
        <dbReference type="ARBA" id="ARBA00010716"/>
    </source>
</evidence>
<evidence type="ECO:0000256" key="4">
    <source>
        <dbReference type="ARBA" id="ARBA00023277"/>
    </source>
</evidence>
<dbReference type="InterPro" id="IPR011059">
    <property type="entry name" value="Metal-dep_hydrolase_composite"/>
</dbReference>
<organism evidence="7 8">
    <name type="scientific">Microbacterium marinilacus</name>
    <dbReference type="NCBI Taxonomy" id="415209"/>
    <lineage>
        <taxon>Bacteria</taxon>
        <taxon>Bacillati</taxon>
        <taxon>Actinomycetota</taxon>
        <taxon>Actinomycetes</taxon>
        <taxon>Micrococcales</taxon>
        <taxon>Microbacteriaceae</taxon>
        <taxon>Microbacterium</taxon>
    </lineage>
</organism>
<keyword evidence="4 5" id="KW-0119">Carbohydrate metabolism</keyword>
<dbReference type="EMBL" id="BAAAYV010000021">
    <property type="protein sequence ID" value="GAA3666169.1"/>
    <property type="molecule type" value="Genomic_DNA"/>
</dbReference>
<evidence type="ECO:0000256" key="2">
    <source>
        <dbReference type="ARBA" id="ARBA00022723"/>
    </source>
</evidence>
<dbReference type="PIRSF" id="PIRSF038994">
    <property type="entry name" value="NagA"/>
    <property type="match status" value="1"/>
</dbReference>
<dbReference type="PANTHER" id="PTHR11113:SF14">
    <property type="entry name" value="N-ACETYLGLUCOSAMINE-6-PHOSPHATE DEACETYLASE"/>
    <property type="match status" value="1"/>
</dbReference>
<dbReference type="PANTHER" id="PTHR11113">
    <property type="entry name" value="N-ACETYLGLUCOSAMINE-6-PHOSPHATE DEACETYLASE"/>
    <property type="match status" value="1"/>
</dbReference>
<evidence type="ECO:0000259" key="6">
    <source>
        <dbReference type="Pfam" id="PF01979"/>
    </source>
</evidence>
<sequence>MTTPQLIVAALPGDDGGTAPGWLLVESGMVRERGEGAVPDRLRGRLPEHRAELVLPGLVDIHVHGARGADFSHPGVDPEPAIAHHRSDGATTLIASLATGTPEDTALRIRELRPLVREGRLAGLHLEGPWLSPERRGAHSAALLRAPRPDEVERLIEAGDGAVRVVTLAPELPGALDAIRALVRHGVVAAIGHSDADAATAARAMDAGATLVTHLFNGMRPFHHRDPGVAGAALGDERAAVELIADGRHVDDAAIDVVLRAAADRLVLVSDAMAATGLGDGAYELAGSRVVVDDGVARLAGGGSLAGSTTTLGAAVSRLLGRGVPAATLAEAASARPARVAGLAASTLRAGDRADLVAFGADGSRRTMKDGRWLVS</sequence>
<evidence type="ECO:0000256" key="5">
    <source>
        <dbReference type="PIRNR" id="PIRNR038994"/>
    </source>
</evidence>
<keyword evidence="8" id="KW-1185">Reference proteome</keyword>
<dbReference type="InterPro" id="IPR032466">
    <property type="entry name" value="Metal_Hydrolase"/>
</dbReference>
<evidence type="ECO:0000256" key="3">
    <source>
        <dbReference type="ARBA" id="ARBA00022801"/>
    </source>
</evidence>
<comment type="similarity">
    <text evidence="1 5">Belongs to the metallo-dependent hydrolases superfamily. NagA family.</text>
</comment>